<dbReference type="PANTHER" id="PTHR46310:SF7">
    <property type="entry name" value="AMIDASE 1"/>
    <property type="match status" value="1"/>
</dbReference>
<dbReference type="SUPFAM" id="SSF75304">
    <property type="entry name" value="Amidase signature (AS) enzymes"/>
    <property type="match status" value="1"/>
</dbReference>
<dbReference type="InterPro" id="IPR036928">
    <property type="entry name" value="AS_sf"/>
</dbReference>
<evidence type="ECO:0000313" key="5">
    <source>
        <dbReference type="EMBL" id="OUS46508.1"/>
    </source>
</evidence>
<evidence type="ECO:0000256" key="1">
    <source>
        <dbReference type="PROSITE-ProRule" id="PRU00339"/>
    </source>
</evidence>
<dbReference type="PROSITE" id="PS50005">
    <property type="entry name" value="TPR"/>
    <property type="match status" value="2"/>
</dbReference>
<organism evidence="5">
    <name type="scientific">Ostreococcus tauri</name>
    <name type="common">Marine green alga</name>
    <dbReference type="NCBI Taxonomy" id="70448"/>
    <lineage>
        <taxon>Eukaryota</taxon>
        <taxon>Viridiplantae</taxon>
        <taxon>Chlorophyta</taxon>
        <taxon>Mamiellophyceae</taxon>
        <taxon>Mamiellales</taxon>
        <taxon>Bathycoccaceae</taxon>
        <taxon>Ostreococcus</taxon>
    </lineage>
</organism>
<dbReference type="InterPro" id="IPR019734">
    <property type="entry name" value="TPR_rpt"/>
</dbReference>
<dbReference type="PANTHER" id="PTHR46310">
    <property type="entry name" value="AMIDASE 1"/>
    <property type="match status" value="1"/>
</dbReference>
<dbReference type="EMBL" id="KZ155783">
    <property type="protein sequence ID" value="OUS46508.1"/>
    <property type="molecule type" value="Genomic_DNA"/>
</dbReference>
<feature type="chain" id="PRO_5012147535" evidence="3">
    <location>
        <begin position="23"/>
        <end position="612"/>
    </location>
</feature>
<reference evidence="5" key="1">
    <citation type="submission" date="2017-04" db="EMBL/GenBank/DDBJ databases">
        <title>Population genomics of picophytoplankton unveils novel chromosome hypervariability.</title>
        <authorList>
            <consortium name="DOE Joint Genome Institute"/>
            <person name="Blanc-Mathieu R."/>
            <person name="Krasovec M."/>
            <person name="Hebrard M."/>
            <person name="Yau S."/>
            <person name="Desgranges E."/>
            <person name="Martin J."/>
            <person name="Schackwitz W."/>
            <person name="Kuo A."/>
            <person name="Salin G."/>
            <person name="Donnadieu C."/>
            <person name="Desdevises Y."/>
            <person name="Sanchez-Ferandin S."/>
            <person name="Moreau H."/>
            <person name="Rivals E."/>
            <person name="Grigoriev I.V."/>
            <person name="Grimsley N."/>
            <person name="Eyre-Walker A."/>
            <person name="Piganeau G."/>
        </authorList>
    </citation>
    <scope>NUCLEOTIDE SEQUENCE [LARGE SCALE GENOMIC DNA]</scope>
    <source>
        <strain evidence="5">RCC 1115</strain>
    </source>
</reference>
<feature type="compositionally biased region" description="Basic and acidic residues" evidence="2">
    <location>
        <begin position="54"/>
        <end position="66"/>
    </location>
</feature>
<feature type="repeat" description="TPR" evidence="1">
    <location>
        <begin position="553"/>
        <end position="586"/>
    </location>
</feature>
<feature type="domain" description="Amidase" evidence="4">
    <location>
        <begin position="59"/>
        <end position="243"/>
    </location>
</feature>
<evidence type="ECO:0000259" key="4">
    <source>
        <dbReference type="Pfam" id="PF01425"/>
    </source>
</evidence>
<keyword evidence="1" id="KW-0802">TPR repeat</keyword>
<feature type="region of interest" description="Disordered" evidence="2">
    <location>
        <begin position="24"/>
        <end position="66"/>
    </location>
</feature>
<dbReference type="Gene3D" id="3.90.1300.10">
    <property type="entry name" value="Amidase signature (AS) domain"/>
    <property type="match status" value="1"/>
</dbReference>
<dbReference type="SMART" id="SM00028">
    <property type="entry name" value="TPR"/>
    <property type="match status" value="3"/>
</dbReference>
<keyword evidence="3" id="KW-0732">Signal</keyword>
<dbReference type="AlphaFoldDB" id="A0A1Y5IAA6"/>
<protein>
    <submittedName>
        <fullName evidence="5">Chloroplast Toc64-2</fullName>
    </submittedName>
</protein>
<feature type="repeat" description="TPR" evidence="1">
    <location>
        <begin position="485"/>
        <end position="518"/>
    </location>
</feature>
<proteinExistence type="predicted"/>
<evidence type="ECO:0000256" key="3">
    <source>
        <dbReference type="SAM" id="SignalP"/>
    </source>
</evidence>
<evidence type="ECO:0000256" key="2">
    <source>
        <dbReference type="SAM" id="MobiDB-lite"/>
    </source>
</evidence>
<gene>
    <name evidence="5" type="ORF">BE221DRAFT_191998</name>
</gene>
<dbReference type="InterPro" id="IPR023631">
    <property type="entry name" value="Amidase_dom"/>
</dbReference>
<feature type="signal peptide" evidence="3">
    <location>
        <begin position="1"/>
        <end position="22"/>
    </location>
</feature>
<dbReference type="SUPFAM" id="SSF48452">
    <property type="entry name" value="TPR-like"/>
    <property type="match status" value="1"/>
</dbReference>
<name>A0A1Y5IAA6_OSTTA</name>
<dbReference type="eggNOG" id="KOG1211">
    <property type="taxonomic scope" value="Eukaryota"/>
</dbReference>
<sequence>MGGRAIATVVVAIGTLLARALTRSRTRKEATARAGRRRRGRDAGADDELGAFVESERDATMDGRESGPLRGMKFAVKDIFDVRGRRCGFGSPAFEATAGETPKRNAECVDDVLNAGASAIGMTTMDELAYAVNGENPHYGTPINPRARNLIPGGSSSGSAVACAGALRGCDFALGTDTGGSVRIPASYCGVFGIRTSHGLVSTRGVQALAPSFDTVGWFARSIDVLRRVGDVLLPSADEHAPAKPSAWYLLEDSVSDKRSSPHAQCAAVAAVAALNEIDRGKFRRMNLTEHLLVGCPKFQALVGRREDCGLDCLREVLRVTMGAEIWENLGPWYKKEQPVLDPAVEGRLEAAAKLSPTQVELFKEIREEVRETMDRLLDNGVVLVLPTTPGKAPERGLGEKATEEWRKKCFELTCIASLCGLPQVSIPLIAPNVEGPQGLSLIGGYQTDRMLMDAARDLVVELVDAYPDILEAELLRLNPPREPGDAEKAKGNEALKRGKYQDAIEYYGVAIGKNPKNPVYVANRAMAHLKLGNYELCEDDCTTAIKLDRKYTKAYLRRATARSVGGNYLEALMDFEEALRLEPNNSDAKREVNRMKKIIGMADPGMDVGKL</sequence>
<dbReference type="InterPro" id="IPR011990">
    <property type="entry name" value="TPR-like_helical_dom_sf"/>
</dbReference>
<dbReference type="Proteomes" id="UP000195557">
    <property type="component" value="Unassembled WGS sequence"/>
</dbReference>
<accession>A0A1Y5IAA6</accession>
<dbReference type="Pfam" id="PF01425">
    <property type="entry name" value="Amidase"/>
    <property type="match status" value="1"/>
</dbReference>
<dbReference type="eggNOG" id="KOG1124">
    <property type="taxonomic scope" value="Eukaryota"/>
</dbReference>
<dbReference type="Pfam" id="PF13181">
    <property type="entry name" value="TPR_8"/>
    <property type="match status" value="1"/>
</dbReference>
<dbReference type="Gene3D" id="1.25.40.10">
    <property type="entry name" value="Tetratricopeptide repeat domain"/>
    <property type="match status" value="1"/>
</dbReference>